<feature type="domain" description="Amino acid permease/ SLC12A" evidence="7">
    <location>
        <begin position="88"/>
        <end position="307"/>
    </location>
</feature>
<dbReference type="Proteomes" id="UP000256690">
    <property type="component" value="Unassembled WGS sequence"/>
</dbReference>
<feature type="transmembrane region" description="Helical" evidence="6">
    <location>
        <begin position="562"/>
        <end position="584"/>
    </location>
</feature>
<organism evidence="8 9">
    <name type="scientific">Aspergillus mulundensis</name>
    <dbReference type="NCBI Taxonomy" id="1810919"/>
    <lineage>
        <taxon>Eukaryota</taxon>
        <taxon>Fungi</taxon>
        <taxon>Dikarya</taxon>
        <taxon>Ascomycota</taxon>
        <taxon>Pezizomycotina</taxon>
        <taxon>Eurotiomycetes</taxon>
        <taxon>Eurotiomycetidae</taxon>
        <taxon>Eurotiales</taxon>
        <taxon>Aspergillaceae</taxon>
        <taxon>Aspergillus</taxon>
        <taxon>Aspergillus subgen. Nidulantes</taxon>
    </lineage>
</organism>
<dbReference type="STRING" id="1810919.A0A3D8SBF7"/>
<evidence type="ECO:0000256" key="4">
    <source>
        <dbReference type="ARBA" id="ARBA00022989"/>
    </source>
</evidence>
<feature type="transmembrane region" description="Helical" evidence="6">
    <location>
        <begin position="339"/>
        <end position="358"/>
    </location>
</feature>
<dbReference type="PIRSF" id="PIRSF006060">
    <property type="entry name" value="AA_transporter"/>
    <property type="match status" value="1"/>
</dbReference>
<dbReference type="Pfam" id="PF00324">
    <property type="entry name" value="AA_permease"/>
    <property type="match status" value="2"/>
</dbReference>
<keyword evidence="5 6" id="KW-0472">Membrane</keyword>
<evidence type="ECO:0000259" key="7">
    <source>
        <dbReference type="Pfam" id="PF00324"/>
    </source>
</evidence>
<reference evidence="8 9" key="1">
    <citation type="journal article" date="2018" name="IMA Fungus">
        <title>IMA Genome-F 9: Draft genome sequence of Annulohypoxylon stygium, Aspergillus mulundensis, Berkeleyomyces basicola (syn. Thielaviopsis basicola), Ceratocystis smalleyi, two Cercospora beticola strains, Coleophoma cylindrospora, Fusarium fracticaudum, Phialophora cf. hyalina, and Morchella septimelata.</title>
        <authorList>
            <person name="Wingfield B.D."/>
            <person name="Bills G.F."/>
            <person name="Dong Y."/>
            <person name="Huang W."/>
            <person name="Nel W.J."/>
            <person name="Swalarsk-Parry B.S."/>
            <person name="Vaghefi N."/>
            <person name="Wilken P.M."/>
            <person name="An Z."/>
            <person name="de Beer Z.W."/>
            <person name="De Vos L."/>
            <person name="Chen L."/>
            <person name="Duong T.A."/>
            <person name="Gao Y."/>
            <person name="Hammerbacher A."/>
            <person name="Kikkert J.R."/>
            <person name="Li Y."/>
            <person name="Li H."/>
            <person name="Li K."/>
            <person name="Li Q."/>
            <person name="Liu X."/>
            <person name="Ma X."/>
            <person name="Naidoo K."/>
            <person name="Pethybridge S.J."/>
            <person name="Sun J."/>
            <person name="Steenkamp E.T."/>
            <person name="van der Nest M.A."/>
            <person name="van Wyk S."/>
            <person name="Wingfield M.J."/>
            <person name="Xiong C."/>
            <person name="Yue Q."/>
            <person name="Zhang X."/>
        </authorList>
    </citation>
    <scope>NUCLEOTIDE SEQUENCE [LARGE SCALE GENOMIC DNA]</scope>
    <source>
        <strain evidence="8 9">DSM 5745</strain>
    </source>
</reference>
<dbReference type="AlphaFoldDB" id="A0A3D8SBF7"/>
<keyword evidence="4 6" id="KW-1133">Transmembrane helix</keyword>
<dbReference type="InterPro" id="IPR004841">
    <property type="entry name" value="AA-permease/SLC12A_dom"/>
</dbReference>
<evidence type="ECO:0000256" key="6">
    <source>
        <dbReference type="SAM" id="Phobius"/>
    </source>
</evidence>
<feature type="transmembrane region" description="Helical" evidence="6">
    <location>
        <begin position="116"/>
        <end position="140"/>
    </location>
</feature>
<feature type="transmembrane region" description="Helical" evidence="6">
    <location>
        <begin position="409"/>
        <end position="429"/>
    </location>
</feature>
<keyword evidence="2" id="KW-0813">Transport</keyword>
<feature type="transmembrane region" description="Helical" evidence="6">
    <location>
        <begin position="236"/>
        <end position="258"/>
    </location>
</feature>
<dbReference type="Gene3D" id="1.20.1740.10">
    <property type="entry name" value="Amino acid/polyamine transporter I"/>
    <property type="match status" value="1"/>
</dbReference>
<evidence type="ECO:0000256" key="2">
    <source>
        <dbReference type="ARBA" id="ARBA00022448"/>
    </source>
</evidence>
<gene>
    <name evidence="8" type="ORF">DSM5745_03991</name>
</gene>
<comment type="subcellular location">
    <subcellularLocation>
        <location evidence="1">Membrane</location>
        <topology evidence="1">Multi-pass membrane protein</topology>
    </subcellularLocation>
</comment>
<evidence type="ECO:0000256" key="3">
    <source>
        <dbReference type="ARBA" id="ARBA00022692"/>
    </source>
</evidence>
<dbReference type="GO" id="GO:0016020">
    <property type="term" value="C:membrane"/>
    <property type="evidence" value="ECO:0007669"/>
    <property type="project" value="UniProtKB-SubCell"/>
</dbReference>
<protein>
    <submittedName>
        <fullName evidence="8">Amino acid transporter</fullName>
    </submittedName>
</protein>
<feature type="transmembrane region" description="Helical" evidence="6">
    <location>
        <begin position="494"/>
        <end position="521"/>
    </location>
</feature>
<feature type="transmembrane region" description="Helical" evidence="6">
    <location>
        <begin position="204"/>
        <end position="224"/>
    </location>
</feature>
<feature type="domain" description="Amino acid permease/ SLC12A" evidence="7">
    <location>
        <begin position="341"/>
        <end position="610"/>
    </location>
</feature>
<dbReference type="OrthoDB" id="3900342at2759"/>
<comment type="caution">
    <text evidence="8">The sequence shown here is derived from an EMBL/GenBank/DDBJ whole genome shotgun (WGS) entry which is preliminary data.</text>
</comment>
<dbReference type="PANTHER" id="PTHR43495">
    <property type="entry name" value="GABA PERMEASE"/>
    <property type="match status" value="1"/>
</dbReference>
<feature type="transmembrane region" description="Helical" evidence="6">
    <location>
        <begin position="87"/>
        <end position="104"/>
    </location>
</feature>
<name>A0A3D8SBF7_9EURO</name>
<dbReference type="EMBL" id="PVWQ01000004">
    <property type="protein sequence ID" value="RDW83665.1"/>
    <property type="molecule type" value="Genomic_DNA"/>
</dbReference>
<dbReference type="RefSeq" id="XP_026605003.1">
    <property type="nucleotide sequence ID" value="XM_026746007.1"/>
</dbReference>
<feature type="transmembrane region" description="Helical" evidence="6">
    <location>
        <begin position="278"/>
        <end position="304"/>
    </location>
</feature>
<evidence type="ECO:0000256" key="1">
    <source>
        <dbReference type="ARBA" id="ARBA00004141"/>
    </source>
</evidence>
<evidence type="ECO:0000313" key="8">
    <source>
        <dbReference type="EMBL" id="RDW83665.1"/>
    </source>
</evidence>
<proteinExistence type="predicted"/>
<feature type="transmembrane region" description="Helical" evidence="6">
    <location>
        <begin position="590"/>
        <end position="609"/>
    </location>
</feature>
<dbReference type="GO" id="GO:0055085">
    <property type="term" value="P:transmembrane transport"/>
    <property type="evidence" value="ECO:0007669"/>
    <property type="project" value="InterPro"/>
</dbReference>
<dbReference type="PANTHER" id="PTHR43495:SF5">
    <property type="entry name" value="GAMMA-AMINOBUTYRIC ACID PERMEASE"/>
    <property type="match status" value="1"/>
</dbReference>
<sequence>MQVYEAVELPDWIPEWYPRSSPAAGTVRSDVIHNPRVSSHSSRDRPPLSIVFSDNHDDNEQFNIKQAKTLYVSPNANRTVKRKLRGIHIFMITVNGTLGTGLYWRGGQILELAGPLAALLSFLLIGLLSFTVMQCITEMLCIWPIPGALSVYVSEFVDHELGIAVGIAYWFTYSVSFGALIATLAAEVDFWTGADGSKALDGVVIYFLVPLILVLVNATGIEVYGSLEVATGVIKIACLSVIIVALGAINAGAGGNGYKGGEYWAHPVVFDHDAANSWGTAFLMCLSIATFAYVGVEIVAASALESAPDNRKQEGDNTGAEGLPRHDTQIGSTVKFSSMYFSLLATLAYSLSGLLVSFDIPWTRCSLPRLSWINTTRECVPAAPGIQTDTASAFVAIAAESRIPQLHNVFNAFLVFTCVTCASTNLYVASRALFGLTSRLDGGRGQPWYIRLMAFLGRTNSRKVPVRAMIFSALAFVWVPFLQLRGGTTTETPIGMFIEILAQMGSVPVVVVWTCEALAFIRYYHCIRRHRAVIERQRIPLVRRFSKPEDNDYPYRGRFQPYVSYVALVGCLFVLVVANGASLWGGFYKFPFLSSYLFILVVIGVWVLLKLVRGGSWAWVDLSNPDKVVRKLRKLHDIRLAAA</sequence>
<dbReference type="GeneID" id="38114361"/>
<keyword evidence="3 6" id="KW-0812">Transmembrane</keyword>
<feature type="transmembrane region" description="Helical" evidence="6">
    <location>
        <begin position="464"/>
        <end position="482"/>
    </location>
</feature>
<evidence type="ECO:0000313" key="9">
    <source>
        <dbReference type="Proteomes" id="UP000256690"/>
    </source>
</evidence>
<evidence type="ECO:0000256" key="5">
    <source>
        <dbReference type="ARBA" id="ARBA00023136"/>
    </source>
</evidence>
<accession>A0A3D8SBF7</accession>
<keyword evidence="9" id="KW-1185">Reference proteome</keyword>
<feature type="transmembrane region" description="Helical" evidence="6">
    <location>
        <begin position="161"/>
        <end position="184"/>
    </location>
</feature>